<gene>
    <name evidence="3" type="ORF">HYQ43_01345</name>
</gene>
<dbReference type="RefSeq" id="WP_179921284.1">
    <property type="nucleotide sequence ID" value="NZ_CP058689.1"/>
</dbReference>
<reference evidence="3 4" key="1">
    <citation type="submission" date="2020-07" db="EMBL/GenBank/DDBJ databases">
        <title>The complete genome of Paracoccus pantotrophus ACCC 10489.</title>
        <authorList>
            <person name="Si Y."/>
        </authorList>
    </citation>
    <scope>NUCLEOTIDE SEQUENCE [LARGE SCALE GENOMIC DNA]</scope>
    <source>
        <strain evidence="4">ACCC 10489</strain>
    </source>
</reference>
<dbReference type="InterPro" id="IPR042100">
    <property type="entry name" value="Bug_dom1"/>
</dbReference>
<sequence>MKKHLRIPSILGAAAIASALLVPATTPATAQEYPNRAIRILVNTGPGGLVDVTTRFVAEKMSQELGQSIVIENRAGGDGLVGALAAKAAPGDGYTLLATSATIAIQPSVKADPGYDLESDFVPVGSIMQYPLIIVEGAGEPDETLADFITRAKEDPDQMTYASAGVGTVTHFAAAELLRDAGVDILHVPYKGNGPAMPDVMSGRVNMIFEAYSSGGAKIADGTLKALAVTSTERFPALPDVPTVAEQGYPDYSYYGYTGLLAPAGTPPEVVQRLSDALQIALADEDIVKRFEDGGGEALPSTPEEYGNRLIEDLGNMETLARALDIPKK</sequence>
<comment type="similarity">
    <text evidence="1">Belongs to the UPF0065 (bug) family.</text>
</comment>
<proteinExistence type="inferred from homology"/>
<dbReference type="Gene3D" id="3.40.190.10">
    <property type="entry name" value="Periplasmic binding protein-like II"/>
    <property type="match status" value="1"/>
</dbReference>
<dbReference type="PANTHER" id="PTHR42928:SF5">
    <property type="entry name" value="BLR1237 PROTEIN"/>
    <property type="match status" value="1"/>
</dbReference>
<feature type="chain" id="PRO_5028931889" evidence="2">
    <location>
        <begin position="31"/>
        <end position="329"/>
    </location>
</feature>
<dbReference type="InterPro" id="IPR005064">
    <property type="entry name" value="BUG"/>
</dbReference>
<evidence type="ECO:0000313" key="4">
    <source>
        <dbReference type="Proteomes" id="UP000509322"/>
    </source>
</evidence>
<keyword evidence="2" id="KW-0732">Signal</keyword>
<dbReference type="Gene3D" id="3.40.190.150">
    <property type="entry name" value="Bordetella uptake gene, domain 1"/>
    <property type="match status" value="1"/>
</dbReference>
<dbReference type="PIRSF" id="PIRSF017082">
    <property type="entry name" value="YflP"/>
    <property type="match status" value="1"/>
</dbReference>
<feature type="signal peptide" evidence="2">
    <location>
        <begin position="1"/>
        <end position="30"/>
    </location>
</feature>
<evidence type="ECO:0000313" key="3">
    <source>
        <dbReference type="EMBL" id="QLH12982.1"/>
    </source>
</evidence>
<dbReference type="SUPFAM" id="SSF53850">
    <property type="entry name" value="Periplasmic binding protein-like II"/>
    <property type="match status" value="1"/>
</dbReference>
<accession>A0A7H9BP49</accession>
<dbReference type="AlphaFoldDB" id="A0A7H9BP49"/>
<dbReference type="PANTHER" id="PTHR42928">
    <property type="entry name" value="TRICARBOXYLATE-BINDING PROTEIN"/>
    <property type="match status" value="1"/>
</dbReference>
<evidence type="ECO:0000256" key="2">
    <source>
        <dbReference type="SAM" id="SignalP"/>
    </source>
</evidence>
<dbReference type="CDD" id="cd07012">
    <property type="entry name" value="PBP2_Bug_TTT"/>
    <property type="match status" value="1"/>
</dbReference>
<evidence type="ECO:0000256" key="1">
    <source>
        <dbReference type="ARBA" id="ARBA00006987"/>
    </source>
</evidence>
<name>A0A7H9BP49_PARPN</name>
<dbReference type="Proteomes" id="UP000509322">
    <property type="component" value="Chromosome 1"/>
</dbReference>
<organism evidence="3 4">
    <name type="scientific">Paracoccus pantotrophus</name>
    <name type="common">Thiosphaera pantotropha</name>
    <dbReference type="NCBI Taxonomy" id="82367"/>
    <lineage>
        <taxon>Bacteria</taxon>
        <taxon>Pseudomonadati</taxon>
        <taxon>Pseudomonadota</taxon>
        <taxon>Alphaproteobacteria</taxon>
        <taxon>Rhodobacterales</taxon>
        <taxon>Paracoccaceae</taxon>
        <taxon>Paracoccus</taxon>
    </lineage>
</organism>
<dbReference type="EMBL" id="CP058689">
    <property type="protein sequence ID" value="QLH12982.1"/>
    <property type="molecule type" value="Genomic_DNA"/>
</dbReference>
<dbReference type="Pfam" id="PF03401">
    <property type="entry name" value="TctC"/>
    <property type="match status" value="1"/>
</dbReference>
<protein>
    <submittedName>
        <fullName evidence="3">Tripartite tricarboxylate transporter substrate binding protein</fullName>
    </submittedName>
</protein>